<protein>
    <recommendedName>
        <fullName evidence="8">Major facilitator superfamily (MFS) profile domain-containing protein</fullName>
    </recommendedName>
</protein>
<dbReference type="Proteomes" id="UP001310890">
    <property type="component" value="Unassembled WGS sequence"/>
</dbReference>
<feature type="transmembrane region" description="Helical" evidence="7">
    <location>
        <begin position="42"/>
        <end position="68"/>
    </location>
</feature>
<dbReference type="InterPro" id="IPR036259">
    <property type="entry name" value="MFS_trans_sf"/>
</dbReference>
<dbReference type="EMBL" id="JAVRRL010000013">
    <property type="protein sequence ID" value="KAK5115239.1"/>
    <property type="molecule type" value="Genomic_DNA"/>
</dbReference>
<feature type="transmembrane region" description="Helical" evidence="7">
    <location>
        <begin position="403"/>
        <end position="424"/>
    </location>
</feature>
<feature type="domain" description="Major facilitator superfamily (MFS) profile" evidence="8">
    <location>
        <begin position="45"/>
        <end position="537"/>
    </location>
</feature>
<feature type="transmembrane region" description="Helical" evidence="7">
    <location>
        <begin position="436"/>
        <end position="459"/>
    </location>
</feature>
<keyword evidence="3 7" id="KW-0812">Transmembrane</keyword>
<dbReference type="PANTHER" id="PTHR23501:SF177">
    <property type="entry name" value="MAJOR FACILITATOR SUPERFAMILY (MFS) PROFILE DOMAIN-CONTAINING PROTEIN-RELATED"/>
    <property type="match status" value="1"/>
</dbReference>
<gene>
    <name evidence="9" type="ORF">LTR62_001439</name>
</gene>
<comment type="caution">
    <text evidence="9">The sequence shown here is derived from an EMBL/GenBank/DDBJ whole genome shotgun (WGS) entry which is preliminary data.</text>
</comment>
<dbReference type="Gene3D" id="1.20.1250.20">
    <property type="entry name" value="MFS general substrate transporter like domains"/>
    <property type="match status" value="1"/>
</dbReference>
<evidence type="ECO:0000256" key="1">
    <source>
        <dbReference type="ARBA" id="ARBA00004141"/>
    </source>
</evidence>
<feature type="compositionally biased region" description="Basic and acidic residues" evidence="6">
    <location>
        <begin position="13"/>
        <end position="23"/>
    </location>
</feature>
<feature type="transmembrane region" description="Helical" evidence="7">
    <location>
        <begin position="312"/>
        <end position="333"/>
    </location>
</feature>
<dbReference type="InterPro" id="IPR011701">
    <property type="entry name" value="MFS"/>
</dbReference>
<proteinExistence type="predicted"/>
<keyword evidence="5 7" id="KW-0472">Membrane</keyword>
<sequence>MPSLRETGESLSEEEHISEEKPNDAGADAAPIEDEYLRGSRLAALVVSLMLGIFLVALDQTIVGTAIPKITDEFHDLTKVAWYGSAYFMTFGAFQSTWGKVYRYFPLKFWFLVSLLIFEVGSLICGVSKNSITLIVGRAIAGLGGSGVAAGVFTVVGFAASPETRPKLLGLVGATYGIAAVLGPLLGGAFTDRVTWRWCFYINLPIGGVAAAVIFLTFKPPRSAEPARASRLEKLFQLDLFGAALLMGLIVCYILALQYGGQTHPWKSSQVIGLLIGFGLMLAAFVGWEIYQKERAMIVARLFAERYVWTGSIYMFFFAGGYFILLFYLPIYFQSIYNTSPIGSGVRLLATIIPLTIAAVVQGFAFARIGRAPIFWVIGGALGAVACGLIYTLNETTPAGKWIGYQILAGFTVGVTFQVAIANAQAQARSEDLSQVSAIVTFFLSVGGSFFISASQAAFNNQLLNKVRVTLPAVSPATVLGTGATQIRQFFTAAEVPLIIDGYMVGLKAVFAIAIAAFGIAALVGILGDWKRLDEKALKKAAGAAV</sequence>
<dbReference type="CDD" id="cd17502">
    <property type="entry name" value="MFS_Azr1_MDR_like"/>
    <property type="match status" value="1"/>
</dbReference>
<feature type="transmembrane region" description="Helical" evidence="7">
    <location>
        <begin position="509"/>
        <end position="530"/>
    </location>
</feature>
<comment type="subcellular location">
    <subcellularLocation>
        <location evidence="1">Membrane</location>
        <topology evidence="1">Multi-pass membrane protein</topology>
    </subcellularLocation>
</comment>
<feature type="transmembrane region" description="Helical" evidence="7">
    <location>
        <begin position="271"/>
        <end position="291"/>
    </location>
</feature>
<evidence type="ECO:0000256" key="6">
    <source>
        <dbReference type="SAM" id="MobiDB-lite"/>
    </source>
</evidence>
<name>A0AAN7YQJ0_9PEZI</name>
<accession>A0AAN7YQJ0</accession>
<evidence type="ECO:0000256" key="3">
    <source>
        <dbReference type="ARBA" id="ARBA00022692"/>
    </source>
</evidence>
<feature type="region of interest" description="Disordered" evidence="6">
    <location>
        <begin position="1"/>
        <end position="27"/>
    </location>
</feature>
<feature type="transmembrane region" description="Helical" evidence="7">
    <location>
        <begin position="238"/>
        <end position="259"/>
    </location>
</feature>
<evidence type="ECO:0000256" key="2">
    <source>
        <dbReference type="ARBA" id="ARBA00022448"/>
    </source>
</evidence>
<evidence type="ECO:0000313" key="9">
    <source>
        <dbReference type="EMBL" id="KAK5115239.1"/>
    </source>
</evidence>
<feature type="transmembrane region" description="Helical" evidence="7">
    <location>
        <begin position="195"/>
        <end position="218"/>
    </location>
</feature>
<dbReference type="InterPro" id="IPR020846">
    <property type="entry name" value="MFS_dom"/>
</dbReference>
<dbReference type="PANTHER" id="PTHR23501">
    <property type="entry name" value="MAJOR FACILITATOR SUPERFAMILY"/>
    <property type="match status" value="1"/>
</dbReference>
<organism evidence="9 10">
    <name type="scientific">Meristemomyces frigidus</name>
    <dbReference type="NCBI Taxonomy" id="1508187"/>
    <lineage>
        <taxon>Eukaryota</taxon>
        <taxon>Fungi</taxon>
        <taxon>Dikarya</taxon>
        <taxon>Ascomycota</taxon>
        <taxon>Pezizomycotina</taxon>
        <taxon>Dothideomycetes</taxon>
        <taxon>Dothideomycetidae</taxon>
        <taxon>Mycosphaerellales</taxon>
        <taxon>Teratosphaeriaceae</taxon>
        <taxon>Meristemomyces</taxon>
    </lineage>
</organism>
<dbReference type="Gene3D" id="1.20.1720.10">
    <property type="entry name" value="Multidrug resistance protein D"/>
    <property type="match status" value="1"/>
</dbReference>
<feature type="transmembrane region" description="Helical" evidence="7">
    <location>
        <begin position="345"/>
        <end position="367"/>
    </location>
</feature>
<feature type="transmembrane region" description="Helical" evidence="7">
    <location>
        <begin position="374"/>
        <end position="391"/>
    </location>
</feature>
<evidence type="ECO:0000259" key="8">
    <source>
        <dbReference type="PROSITE" id="PS50850"/>
    </source>
</evidence>
<dbReference type="GO" id="GO:0005886">
    <property type="term" value="C:plasma membrane"/>
    <property type="evidence" value="ECO:0007669"/>
    <property type="project" value="TreeGrafter"/>
</dbReference>
<evidence type="ECO:0000256" key="5">
    <source>
        <dbReference type="ARBA" id="ARBA00023136"/>
    </source>
</evidence>
<dbReference type="PROSITE" id="PS50850">
    <property type="entry name" value="MFS"/>
    <property type="match status" value="1"/>
</dbReference>
<feature type="transmembrane region" description="Helical" evidence="7">
    <location>
        <begin position="109"/>
        <end position="129"/>
    </location>
</feature>
<keyword evidence="4 7" id="KW-1133">Transmembrane helix</keyword>
<dbReference type="SUPFAM" id="SSF103473">
    <property type="entry name" value="MFS general substrate transporter"/>
    <property type="match status" value="1"/>
</dbReference>
<dbReference type="Pfam" id="PF07690">
    <property type="entry name" value="MFS_1"/>
    <property type="match status" value="1"/>
</dbReference>
<dbReference type="AlphaFoldDB" id="A0AAN7YQJ0"/>
<evidence type="ECO:0000256" key="7">
    <source>
        <dbReference type="SAM" id="Phobius"/>
    </source>
</evidence>
<evidence type="ECO:0000313" key="10">
    <source>
        <dbReference type="Proteomes" id="UP001310890"/>
    </source>
</evidence>
<feature type="transmembrane region" description="Helical" evidence="7">
    <location>
        <begin position="80"/>
        <end position="97"/>
    </location>
</feature>
<evidence type="ECO:0000256" key="4">
    <source>
        <dbReference type="ARBA" id="ARBA00022989"/>
    </source>
</evidence>
<dbReference type="FunFam" id="1.20.1720.10:FF:000012">
    <property type="entry name" value="MFS toxin efflux pump (AflT)"/>
    <property type="match status" value="1"/>
</dbReference>
<feature type="transmembrane region" description="Helical" evidence="7">
    <location>
        <begin position="135"/>
        <end position="156"/>
    </location>
</feature>
<feature type="transmembrane region" description="Helical" evidence="7">
    <location>
        <begin position="168"/>
        <end position="189"/>
    </location>
</feature>
<reference evidence="9" key="1">
    <citation type="submission" date="2023-08" db="EMBL/GenBank/DDBJ databases">
        <title>Black Yeasts Isolated from many extreme environments.</title>
        <authorList>
            <person name="Coleine C."/>
            <person name="Stajich J.E."/>
            <person name="Selbmann L."/>
        </authorList>
    </citation>
    <scope>NUCLEOTIDE SEQUENCE</scope>
    <source>
        <strain evidence="9">CCFEE 5401</strain>
    </source>
</reference>
<dbReference type="GO" id="GO:0022857">
    <property type="term" value="F:transmembrane transporter activity"/>
    <property type="evidence" value="ECO:0007669"/>
    <property type="project" value="InterPro"/>
</dbReference>
<keyword evidence="2" id="KW-0813">Transport</keyword>